<evidence type="ECO:0000313" key="3">
    <source>
        <dbReference type="Proteomes" id="UP000030764"/>
    </source>
</evidence>
<evidence type="ECO:0000313" key="2">
    <source>
        <dbReference type="EMBL" id="KFD65244.1"/>
    </source>
</evidence>
<accession>A0A085MMJ2</accession>
<dbReference type="EMBL" id="KL367541">
    <property type="protein sequence ID" value="KFD65244.1"/>
    <property type="molecule type" value="Genomic_DNA"/>
</dbReference>
<reference evidence="1 3" key="1">
    <citation type="journal article" date="2014" name="Nat. Genet.">
        <title>Genome and transcriptome of the porcine whipworm Trichuris suis.</title>
        <authorList>
            <person name="Jex A.R."/>
            <person name="Nejsum P."/>
            <person name="Schwarz E.M."/>
            <person name="Hu L."/>
            <person name="Young N.D."/>
            <person name="Hall R.S."/>
            <person name="Korhonen P.K."/>
            <person name="Liao S."/>
            <person name="Thamsborg S."/>
            <person name="Xia J."/>
            <person name="Xu P."/>
            <person name="Wang S."/>
            <person name="Scheerlinck J.P."/>
            <person name="Hofmann A."/>
            <person name="Sternberg P.W."/>
            <person name="Wang J."/>
            <person name="Gasser R.B."/>
        </authorList>
    </citation>
    <scope>NUCLEOTIDE SEQUENCE [LARGE SCALE GENOMIC DNA]</scope>
    <source>
        <strain evidence="2">DCEP-RM93F</strain>
        <strain evidence="1">DCEP-RM93M</strain>
    </source>
</reference>
<protein>
    <submittedName>
        <fullName evidence="1">Uncharacterized protein</fullName>
    </submittedName>
</protein>
<dbReference type="Proteomes" id="UP000030758">
    <property type="component" value="Unassembled WGS sequence"/>
</dbReference>
<dbReference type="EMBL" id="KL363184">
    <property type="protein sequence ID" value="KFD58438.1"/>
    <property type="molecule type" value="Genomic_DNA"/>
</dbReference>
<dbReference type="AlphaFoldDB" id="A0A085MMJ2"/>
<keyword evidence="3" id="KW-1185">Reference proteome</keyword>
<sequence>MEKLAWKPEGLAEHQFGGRTSDVVFERCPHAHEDNRKGVDPVGSPCRTAMSEAFMSLCMRSTRPF</sequence>
<dbReference type="Proteomes" id="UP000030764">
    <property type="component" value="Unassembled WGS sequence"/>
</dbReference>
<proteinExistence type="predicted"/>
<name>A0A085MMJ2_9BILA</name>
<evidence type="ECO:0000313" key="1">
    <source>
        <dbReference type="EMBL" id="KFD58438.1"/>
    </source>
</evidence>
<gene>
    <name evidence="1" type="ORF">M513_00664</name>
    <name evidence="2" type="ORF">M514_00664</name>
</gene>
<organism evidence="1 3">
    <name type="scientific">Trichuris suis</name>
    <name type="common">pig whipworm</name>
    <dbReference type="NCBI Taxonomy" id="68888"/>
    <lineage>
        <taxon>Eukaryota</taxon>
        <taxon>Metazoa</taxon>
        <taxon>Ecdysozoa</taxon>
        <taxon>Nematoda</taxon>
        <taxon>Enoplea</taxon>
        <taxon>Dorylaimia</taxon>
        <taxon>Trichinellida</taxon>
        <taxon>Trichuridae</taxon>
        <taxon>Trichuris</taxon>
    </lineage>
</organism>